<feature type="domain" description="PKS/mFAS DH" evidence="8">
    <location>
        <begin position="894"/>
        <end position="1166"/>
    </location>
</feature>
<evidence type="ECO:0000313" key="10">
    <source>
        <dbReference type="Proteomes" id="UP000377595"/>
    </source>
</evidence>
<dbReference type="Gene3D" id="3.40.50.1820">
    <property type="entry name" value="alpha/beta hydrolase"/>
    <property type="match status" value="1"/>
</dbReference>
<evidence type="ECO:0000256" key="5">
    <source>
        <dbReference type="PROSITE-ProRule" id="PRU01363"/>
    </source>
</evidence>
<dbReference type="PROSITE" id="PS52019">
    <property type="entry name" value="PKS_MFAS_DH"/>
    <property type="match status" value="1"/>
</dbReference>
<dbReference type="InterPro" id="IPR014043">
    <property type="entry name" value="Acyl_transferase_dom"/>
</dbReference>
<reference evidence="9 10" key="1">
    <citation type="submission" date="2019-10" db="EMBL/GenBank/DDBJ databases">
        <title>Whole genome shotgun sequence of Acrocarpospora pleiomorpha NBRC 16267.</title>
        <authorList>
            <person name="Ichikawa N."/>
            <person name="Kimura A."/>
            <person name="Kitahashi Y."/>
            <person name="Komaki H."/>
            <person name="Oguchi A."/>
        </authorList>
    </citation>
    <scope>NUCLEOTIDE SEQUENCE [LARGE SCALE GENOMIC DNA]</scope>
    <source>
        <strain evidence="9 10">NBRC 16267</strain>
    </source>
</reference>
<dbReference type="InterPro" id="IPR014031">
    <property type="entry name" value="Ketoacyl_synth_C"/>
</dbReference>
<dbReference type="SMART" id="SM00825">
    <property type="entry name" value="PKS_KS"/>
    <property type="match status" value="1"/>
</dbReference>
<dbReference type="Pfam" id="PF14765">
    <property type="entry name" value="PS-DH"/>
    <property type="match status" value="1"/>
</dbReference>
<name>A0A5M3XC86_9ACTN</name>
<dbReference type="InterPro" id="IPR050091">
    <property type="entry name" value="PKS_NRPS_Biosynth_Enz"/>
</dbReference>
<evidence type="ECO:0000313" key="9">
    <source>
        <dbReference type="EMBL" id="GES18784.1"/>
    </source>
</evidence>
<dbReference type="InterPro" id="IPR029058">
    <property type="entry name" value="AB_hydrolase_fold"/>
</dbReference>
<dbReference type="CDD" id="cd08956">
    <property type="entry name" value="KR_3_FAS_SDR_x"/>
    <property type="match status" value="1"/>
</dbReference>
<feature type="region of interest" description="C-terminal hotdog fold" evidence="5">
    <location>
        <begin position="1031"/>
        <end position="1166"/>
    </location>
</feature>
<dbReference type="InterPro" id="IPR032821">
    <property type="entry name" value="PKS_assoc"/>
</dbReference>
<dbReference type="PROSITE" id="PS50075">
    <property type="entry name" value="CARRIER"/>
    <property type="match status" value="1"/>
</dbReference>
<keyword evidence="3" id="KW-0808">Transferase</keyword>
<dbReference type="Pfam" id="PF22953">
    <property type="entry name" value="SpnB_Rossmann"/>
    <property type="match status" value="1"/>
</dbReference>
<dbReference type="InterPro" id="IPR049900">
    <property type="entry name" value="PKS_mFAS_DH"/>
</dbReference>
<dbReference type="PROSITE" id="PS00606">
    <property type="entry name" value="KS3_1"/>
    <property type="match status" value="1"/>
</dbReference>
<dbReference type="Gene3D" id="3.40.366.10">
    <property type="entry name" value="Malonyl-Coenzyme A Acyl Carrier Protein, domain 2"/>
    <property type="match status" value="1"/>
</dbReference>
<dbReference type="SUPFAM" id="SSF51735">
    <property type="entry name" value="NAD(P)-binding Rossmann-fold domains"/>
    <property type="match status" value="2"/>
</dbReference>
<feature type="region of interest" description="N-terminal hotdog fold" evidence="5">
    <location>
        <begin position="894"/>
        <end position="1015"/>
    </location>
</feature>
<dbReference type="CDD" id="cd00833">
    <property type="entry name" value="PKS"/>
    <property type="match status" value="1"/>
</dbReference>
<organism evidence="9 10">
    <name type="scientific">Acrocarpospora pleiomorpha</name>
    <dbReference type="NCBI Taxonomy" id="90975"/>
    <lineage>
        <taxon>Bacteria</taxon>
        <taxon>Bacillati</taxon>
        <taxon>Actinomycetota</taxon>
        <taxon>Actinomycetes</taxon>
        <taxon>Streptosporangiales</taxon>
        <taxon>Streptosporangiaceae</taxon>
        <taxon>Acrocarpospora</taxon>
    </lineage>
</organism>
<evidence type="ECO:0000259" key="8">
    <source>
        <dbReference type="PROSITE" id="PS52019"/>
    </source>
</evidence>
<keyword evidence="2" id="KW-0597">Phosphoprotein</keyword>
<evidence type="ECO:0000256" key="1">
    <source>
        <dbReference type="ARBA" id="ARBA00022450"/>
    </source>
</evidence>
<dbReference type="InterPro" id="IPR018201">
    <property type="entry name" value="Ketoacyl_synth_AS"/>
</dbReference>
<dbReference type="SUPFAM" id="SSF53901">
    <property type="entry name" value="Thiolase-like"/>
    <property type="match status" value="1"/>
</dbReference>
<dbReference type="InterPro" id="IPR016039">
    <property type="entry name" value="Thiolase-like"/>
</dbReference>
<dbReference type="SUPFAM" id="SSF52151">
    <property type="entry name" value="FabD/lysophospholipase-like"/>
    <property type="match status" value="1"/>
</dbReference>
<dbReference type="FunFam" id="3.40.366.10:FF:000002">
    <property type="entry name" value="Probable polyketide synthase 2"/>
    <property type="match status" value="1"/>
</dbReference>
<dbReference type="PROSITE" id="PS52004">
    <property type="entry name" value="KS3_2"/>
    <property type="match status" value="1"/>
</dbReference>
<feature type="domain" description="Carrier" evidence="6">
    <location>
        <begin position="1597"/>
        <end position="1672"/>
    </location>
</feature>
<sequence length="1946" mass="206326">MTDDRKLLDTLQRLTTTLRDTRERLRAVEASAHEPIAIVGMGCRLPGGANDPDGLWRLIDAGRDAVTPFPTDRGWADEFTGAGAFVSDVAWFDAGFFGIGPREALWMDPQQRLMLEISWEAVERAGIDPMSLRGSRTGVFTGTSDQDYRSLFGEPGNHHEDGDHLAIATSAGVLSGRVAYLLGLTGPSVSIDTACSSSLVALHLAVRSLRARECDLALAGGVLVMATPSVFTVFQRQGALAADGRCKAFAEAADGMGWGEGAGVVVVERLTDALTHGHPVLAVVRGTAINSDGASNGLTAPNGLAQRQVIRDALADAGLRSQDVDAVEAHGTGTRLGDPVEAAAVQAAYGRDRETPLVLGSVKSNIGHTQAAAGICGVMKMVLALRHQTLPATLHVDSPSSHVDWGAGAVELLTESRPWQSSAGRLRRAGVSAFGISGTNAHVILEEAPPAEAPAVGAAQSLPWVLSARTESALRTKARQLLSHVDGRDPAGVARALITSRSTFERRAVVLDPDPLPGLTALSRGDAVPGVITGTADLMGKVVFVFPGQGGQWAGMAADLLDASPTFREGIHRCAEALAPHVDWDLLAVLRQQPDAPSLERVDVVQPTLFAVMVSLAGLWRSCGIEPDAVVGHSQGEIAAAHVAGALSLEHAALVVARRAKVLTALSGRGGMASVEMPADELRARLCDRLSIATVNGPESAVVAGATDALDALLAELAESGVRVKKLAVDYASHSPQMELIRDRVLAELAPVSPKATDLPFHSTVTGAVLAGTELDAGYWYRNLRMPVRFDEAVAGLAVPEHSFFVEVGPHPVLVPAVQAAVDDKAVVVGSLRRGENGRRALLASLAELYVRGLCPQWTAWAGPEAPEFTELPTYPFERKRFWLTPRKSASVGHPVLDTPVELADSDELVLTGRLSVASAPWLADHRVLDEVILPGTAWLEFALRAGAAAGCATVEELTLELPLVLPDDGAATVQLRVGAPDNTGRRGLTLHAKVNGAGWVRHGGGVLSEGVLSPAHAEPEMIEEWPPAGAEVVPHTGLYAALVGHGLRYGPTFQGLRTVWRRDDAVFAEVACPVDARGYVVHPALLDSALHALGLSGEAAPGEGPVLPFVWTGVTAHTAEPATLRVRLSGSVDDGVRLTVTDGEGMPVLSVDSLVLRSAAVRSDAPRDALFRNKWVEVRAASSVASETVAAVGFETDHFPVFPDLAELENAVSAGLPPPGAVLVPGSSGSVRESARRALRLAQRWSTRPEFAASRLVFVTSGAVAARTGDDVSDLAGAAVIGLIRSAQTEDPGRFVLLDADEITPLTISAVLASNEPEVAVRGGQLLARRLVRAFPHRPAKFAGAEDTVLITGGTGTLGGLLARHLVTVHGVRQLVLVSRRGDAPGLRDELTALGATVTVAACDVADRAEVAELLDAHQPTIVVHAAGVLDDGMVITMTEDRLGAVLRPKAEAALVLHELTQDLPLKSFVLFSSAAATVGSAGQSNYAAANAVLDALAHHRRARGLPAVSLAWGLWAERSDMTRHLDTATDSLSTKEALALFDTAVKLADPVLVPARLDLRGQAGPLLHELVSQPEASNGDQRQLLDLLGEPERERALLDLVLEKVAVTLGHHGTDELRPQAKFLEMGVDSLAAVSIRNHLAKALDLRLRPTVTFDHPTPLLLVGHLMKVLAQGEDEPATQEDNETVRERYLRATAAGWEKSRTFFTSLNELPDIPRPVRLASGPQGLALVCVTAVVGTSDPVQYSRLAKPFQGERDVWALRQPGFRDGEALPKTKDVLLEMHAAALRAELRERPFVLTGLSSGGLIAHMLARYLCDQGTPPAGVVVLDTYDSSKVSRVDPLLPGLGEQLELRLEDPRFAVSGDDGWVTATLHYQTLDPTLTDLPIPVLFVRAGEPLEGWPADWEPVWPFDDPTVIARGDHFTMAEEHAPYTAALIRDWIRTTFD</sequence>
<dbReference type="Gene3D" id="3.10.129.110">
    <property type="entry name" value="Polyketide synthase dehydratase"/>
    <property type="match status" value="1"/>
</dbReference>
<dbReference type="GO" id="GO:0004312">
    <property type="term" value="F:fatty acid synthase activity"/>
    <property type="evidence" value="ECO:0007669"/>
    <property type="project" value="TreeGrafter"/>
</dbReference>
<dbReference type="InterPro" id="IPR057326">
    <property type="entry name" value="KR_dom"/>
</dbReference>
<evidence type="ECO:0000256" key="4">
    <source>
        <dbReference type="ARBA" id="ARBA00023315"/>
    </source>
</evidence>
<protein>
    <submittedName>
        <fullName evidence="9">Uncharacterized protein</fullName>
    </submittedName>
</protein>
<dbReference type="PANTHER" id="PTHR43775">
    <property type="entry name" value="FATTY ACID SYNTHASE"/>
    <property type="match status" value="1"/>
</dbReference>
<keyword evidence="4" id="KW-0012">Acyltransferase</keyword>
<evidence type="ECO:0000259" key="6">
    <source>
        <dbReference type="PROSITE" id="PS50075"/>
    </source>
</evidence>
<dbReference type="SMART" id="SM00824">
    <property type="entry name" value="PKS_TE"/>
    <property type="match status" value="1"/>
</dbReference>
<gene>
    <name evidence="9" type="ORF">Aple_016790</name>
</gene>
<dbReference type="InterPro" id="IPR009081">
    <property type="entry name" value="PP-bd_ACP"/>
</dbReference>
<dbReference type="InterPro" id="IPR020802">
    <property type="entry name" value="TesA-like"/>
</dbReference>
<dbReference type="InterPro" id="IPR036291">
    <property type="entry name" value="NAD(P)-bd_dom_sf"/>
</dbReference>
<dbReference type="InterPro" id="IPR020807">
    <property type="entry name" value="PKS_DH"/>
</dbReference>
<dbReference type="InterPro" id="IPR020841">
    <property type="entry name" value="PKS_Beta-ketoAc_synthase_dom"/>
</dbReference>
<dbReference type="SMART" id="SM00826">
    <property type="entry name" value="PKS_DH"/>
    <property type="match status" value="1"/>
</dbReference>
<dbReference type="InterPro" id="IPR014030">
    <property type="entry name" value="Ketoacyl_synth_N"/>
</dbReference>
<dbReference type="Pfam" id="PF02801">
    <property type="entry name" value="Ketoacyl-synt_C"/>
    <property type="match status" value="1"/>
</dbReference>
<dbReference type="InterPro" id="IPR016035">
    <property type="entry name" value="Acyl_Trfase/lysoPLipase"/>
</dbReference>
<proteinExistence type="predicted"/>
<dbReference type="Gene3D" id="1.10.1200.10">
    <property type="entry name" value="ACP-like"/>
    <property type="match status" value="1"/>
</dbReference>
<dbReference type="Proteomes" id="UP000377595">
    <property type="component" value="Unassembled WGS sequence"/>
</dbReference>
<dbReference type="Pfam" id="PF00698">
    <property type="entry name" value="Acyl_transf_1"/>
    <property type="match status" value="1"/>
</dbReference>
<dbReference type="InterPro" id="IPR049551">
    <property type="entry name" value="PKS_DH_C"/>
</dbReference>
<dbReference type="SMART" id="SM00823">
    <property type="entry name" value="PKS_PP"/>
    <property type="match status" value="1"/>
</dbReference>
<dbReference type="RefSeq" id="WP_155343897.1">
    <property type="nucleotide sequence ID" value="NZ_BAAAHM010000012.1"/>
</dbReference>
<feature type="active site" description="Proton acceptor; for dehydratase activity" evidence="5">
    <location>
        <position position="926"/>
    </location>
</feature>
<dbReference type="Pfam" id="PF00109">
    <property type="entry name" value="ketoacyl-synt"/>
    <property type="match status" value="1"/>
</dbReference>
<dbReference type="SMART" id="SM00827">
    <property type="entry name" value="PKS_AT"/>
    <property type="match status" value="1"/>
</dbReference>
<dbReference type="InterPro" id="IPR020806">
    <property type="entry name" value="PKS_PP-bd"/>
</dbReference>
<accession>A0A5M3XC86</accession>
<dbReference type="SMART" id="SM01294">
    <property type="entry name" value="PKS_PP_betabranch"/>
    <property type="match status" value="1"/>
</dbReference>
<dbReference type="Pfam" id="PF00975">
    <property type="entry name" value="Thioesterase"/>
    <property type="match status" value="1"/>
</dbReference>
<dbReference type="PANTHER" id="PTHR43775:SF51">
    <property type="entry name" value="INACTIVE PHENOLPHTHIOCEROL SYNTHESIS POLYKETIDE SYNTHASE TYPE I PKS1-RELATED"/>
    <property type="match status" value="1"/>
</dbReference>
<dbReference type="FunFam" id="3.40.47.10:FF:000019">
    <property type="entry name" value="Polyketide synthase type I"/>
    <property type="match status" value="1"/>
</dbReference>
<dbReference type="InterPro" id="IPR036736">
    <property type="entry name" value="ACP-like_sf"/>
</dbReference>
<dbReference type="SMART" id="SM00822">
    <property type="entry name" value="PKS_KR"/>
    <property type="match status" value="1"/>
</dbReference>
<evidence type="ECO:0000256" key="2">
    <source>
        <dbReference type="ARBA" id="ARBA00022553"/>
    </source>
</evidence>
<dbReference type="InterPro" id="IPR016036">
    <property type="entry name" value="Malonyl_transacylase_ACP-bd"/>
</dbReference>
<dbReference type="Pfam" id="PF08659">
    <property type="entry name" value="KR"/>
    <property type="match status" value="1"/>
</dbReference>
<dbReference type="InterPro" id="IPR001227">
    <property type="entry name" value="Ac_transferase_dom_sf"/>
</dbReference>
<dbReference type="Gene3D" id="3.30.70.3290">
    <property type="match status" value="1"/>
</dbReference>
<dbReference type="OrthoDB" id="4537517at2"/>
<dbReference type="Gene3D" id="3.40.50.720">
    <property type="entry name" value="NAD(P)-binding Rossmann-like Domain"/>
    <property type="match status" value="1"/>
</dbReference>
<dbReference type="InterPro" id="IPR055123">
    <property type="entry name" value="SpnB-like_Rossmann"/>
</dbReference>
<feature type="domain" description="Ketosynthase family 3 (KS3)" evidence="7">
    <location>
        <begin position="33"/>
        <end position="447"/>
    </location>
</feature>
<dbReference type="Pfam" id="PF00550">
    <property type="entry name" value="PP-binding"/>
    <property type="match status" value="1"/>
</dbReference>
<dbReference type="InterPro" id="IPR049552">
    <property type="entry name" value="PKS_DH_N"/>
</dbReference>
<dbReference type="EMBL" id="BLAF01000008">
    <property type="protein sequence ID" value="GES18784.1"/>
    <property type="molecule type" value="Genomic_DNA"/>
</dbReference>
<dbReference type="GO" id="GO:0006633">
    <property type="term" value="P:fatty acid biosynthetic process"/>
    <property type="evidence" value="ECO:0007669"/>
    <property type="project" value="InterPro"/>
</dbReference>
<dbReference type="InterPro" id="IPR001031">
    <property type="entry name" value="Thioesterase"/>
</dbReference>
<keyword evidence="1" id="KW-0596">Phosphopantetheine</keyword>
<dbReference type="GO" id="GO:0004315">
    <property type="term" value="F:3-oxoacyl-[acyl-carrier-protein] synthase activity"/>
    <property type="evidence" value="ECO:0007669"/>
    <property type="project" value="InterPro"/>
</dbReference>
<keyword evidence="10" id="KW-1185">Reference proteome</keyword>
<dbReference type="SUPFAM" id="SSF47336">
    <property type="entry name" value="ACP-like"/>
    <property type="match status" value="1"/>
</dbReference>
<dbReference type="SUPFAM" id="SSF53474">
    <property type="entry name" value="alpha/beta-Hydrolases"/>
    <property type="match status" value="1"/>
</dbReference>
<comment type="caution">
    <text evidence="9">The sequence shown here is derived from an EMBL/GenBank/DDBJ whole genome shotgun (WGS) entry which is preliminary data.</text>
</comment>
<feature type="active site" description="Proton donor; for dehydratase activity" evidence="5">
    <location>
        <position position="1088"/>
    </location>
</feature>
<dbReference type="GO" id="GO:0031177">
    <property type="term" value="F:phosphopantetheine binding"/>
    <property type="evidence" value="ECO:0007669"/>
    <property type="project" value="InterPro"/>
</dbReference>
<evidence type="ECO:0000259" key="7">
    <source>
        <dbReference type="PROSITE" id="PS52004"/>
    </source>
</evidence>
<evidence type="ECO:0000256" key="3">
    <source>
        <dbReference type="ARBA" id="ARBA00022679"/>
    </source>
</evidence>
<dbReference type="InterPro" id="IPR042104">
    <property type="entry name" value="PKS_dehydratase_sf"/>
</dbReference>
<dbReference type="SUPFAM" id="SSF55048">
    <property type="entry name" value="Probable ACP-binding domain of malonyl-CoA ACP transacylase"/>
    <property type="match status" value="1"/>
</dbReference>
<dbReference type="Pfam" id="PF21089">
    <property type="entry name" value="PKS_DH_N"/>
    <property type="match status" value="1"/>
</dbReference>
<dbReference type="Gene3D" id="3.40.47.10">
    <property type="match status" value="1"/>
</dbReference>
<dbReference type="Pfam" id="PF16197">
    <property type="entry name" value="KAsynt_C_assoc"/>
    <property type="match status" value="1"/>
</dbReference>
<dbReference type="InterPro" id="IPR013968">
    <property type="entry name" value="PKS_KR"/>
</dbReference>